<keyword evidence="3 10" id="KW-0963">Cytoplasm</keyword>
<keyword evidence="6 10" id="KW-0229">DNA integration</keyword>
<protein>
    <recommendedName>
        <fullName evidence="10 11">Tyrosine recombinase XerC</fullName>
    </recommendedName>
</protein>
<dbReference type="InterPro" id="IPR011010">
    <property type="entry name" value="DNA_brk_join_enz"/>
</dbReference>
<dbReference type="EMBL" id="CP011102">
    <property type="protein sequence ID" value="AQY50986.1"/>
    <property type="molecule type" value="Genomic_DNA"/>
</dbReference>
<dbReference type="Pfam" id="PF02899">
    <property type="entry name" value="Phage_int_SAM_1"/>
    <property type="match status" value="1"/>
</dbReference>
<evidence type="ECO:0000256" key="10">
    <source>
        <dbReference type="HAMAP-Rule" id="MF_01808"/>
    </source>
</evidence>
<comment type="function">
    <text evidence="10">Site-specific tyrosine recombinase, which acts by catalyzing the cutting and rejoining of the recombining DNA molecules. The XerC-XerD complex is essential to convert dimers of the bacterial chromosome into monomers to permit their segregation at cell division. It also contributes to the segregational stability of plasmids.</text>
</comment>
<dbReference type="InterPro" id="IPR013762">
    <property type="entry name" value="Integrase-like_cat_sf"/>
</dbReference>
<reference evidence="14" key="1">
    <citation type="submission" date="2015-03" db="EMBL/GenBank/DDBJ databases">
        <authorList>
            <person name="Murphy D."/>
        </authorList>
    </citation>
    <scope>NUCLEOTIDE SEQUENCE [LARGE SCALE GENOMIC DNA]</scope>
    <source>
        <strain evidence="14">WS 4560</strain>
    </source>
</reference>
<dbReference type="InterPro" id="IPR044068">
    <property type="entry name" value="CB"/>
</dbReference>
<evidence type="ECO:0000256" key="1">
    <source>
        <dbReference type="ARBA" id="ARBA00004496"/>
    </source>
</evidence>
<keyword evidence="5 10" id="KW-0159">Chromosome partition</keyword>
<evidence type="ECO:0000256" key="3">
    <source>
        <dbReference type="ARBA" id="ARBA00022490"/>
    </source>
</evidence>
<gene>
    <name evidence="10 15" type="primary">xerC</name>
    <name evidence="15" type="ORF">HB943_04880</name>
    <name evidence="14" type="ORF">UE46_07970</name>
</gene>
<evidence type="ECO:0000313" key="17">
    <source>
        <dbReference type="Proteomes" id="UP000564536"/>
    </source>
</evidence>
<feature type="active site" evidence="10">
    <location>
        <position position="183"/>
    </location>
</feature>
<dbReference type="GO" id="GO:0009037">
    <property type="term" value="F:tyrosine-based site-specific recombinase activity"/>
    <property type="evidence" value="ECO:0007669"/>
    <property type="project" value="UniProtKB-UniRule"/>
</dbReference>
<dbReference type="InterPro" id="IPR011931">
    <property type="entry name" value="Recomb_XerC"/>
</dbReference>
<feature type="active site" evidence="10">
    <location>
        <position position="159"/>
    </location>
</feature>
<dbReference type="InterPro" id="IPR010998">
    <property type="entry name" value="Integrase_recombinase_N"/>
</dbReference>
<dbReference type="NCBIfam" id="TIGR02224">
    <property type="entry name" value="recomb_XerC"/>
    <property type="match status" value="1"/>
</dbReference>
<dbReference type="GO" id="GO:0007059">
    <property type="term" value="P:chromosome segregation"/>
    <property type="evidence" value="ECO:0007669"/>
    <property type="project" value="UniProtKB-UniRule"/>
</dbReference>
<comment type="subunit">
    <text evidence="10">Forms a cyclic heterotetrameric complex composed of two molecules of XerC and two molecules of XerD.</text>
</comment>
<evidence type="ECO:0000259" key="13">
    <source>
        <dbReference type="PROSITE" id="PS51900"/>
    </source>
</evidence>
<dbReference type="AlphaFoldDB" id="A0A1S7FU55"/>
<dbReference type="Proteomes" id="UP000564536">
    <property type="component" value="Unassembled WGS sequence"/>
</dbReference>
<feature type="active site" evidence="10">
    <location>
        <position position="256"/>
    </location>
</feature>
<keyword evidence="9 10" id="KW-0131">Cell cycle</keyword>
<feature type="active site" evidence="10">
    <location>
        <position position="259"/>
    </location>
</feature>
<dbReference type="NCBIfam" id="NF001399">
    <property type="entry name" value="PRK00283.1"/>
    <property type="match status" value="1"/>
</dbReference>
<dbReference type="InterPro" id="IPR002104">
    <property type="entry name" value="Integrase_catalytic"/>
</dbReference>
<keyword evidence="8 10" id="KW-0233">DNA recombination</keyword>
<dbReference type="PROSITE" id="PS51898">
    <property type="entry name" value="TYR_RECOMBINASE"/>
    <property type="match status" value="1"/>
</dbReference>
<dbReference type="HAMAP" id="MF_01808">
    <property type="entry name" value="Recomb_XerC_XerD"/>
    <property type="match status" value="1"/>
</dbReference>
<feature type="active site" description="O-(3'-phospho-DNA)-tyrosine intermediate" evidence="10">
    <location>
        <position position="291"/>
    </location>
</feature>
<evidence type="ECO:0000256" key="11">
    <source>
        <dbReference type="NCBIfam" id="TIGR02224"/>
    </source>
</evidence>
<accession>A0A1S7FU55</accession>
<sequence length="310" mass="36275">MDLFERCINVTTGRNWEQEFSDYLSTERNYSEHTNINYLHDIHEFSLFMVEEAIKNFTDVKYMDVRLYLTRLRKQEFARTTVARKISSLRSFYAFLLREKVIDENPFASVTHAKKQLRLPKFFYSQEMEALFDVVYQNNEPLTLRDRALLELLYATGIRVSECAGILLPDIDQTYQAILIRGKGNKERYVPFGAFALDAVNDYTKDSREILMSHFGKDHQSLLINHYGDPLTARGIRYCLSRVIEKAALTRKIHPHMLRHTFATDLLNNGADMRTVQELLGHASLSSTQIYTHVTKEHLKETYMKHHPRA</sequence>
<dbReference type="PANTHER" id="PTHR30349">
    <property type="entry name" value="PHAGE INTEGRASE-RELATED"/>
    <property type="match status" value="1"/>
</dbReference>
<dbReference type="GO" id="GO:0003677">
    <property type="term" value="F:DNA binding"/>
    <property type="evidence" value="ECO:0007669"/>
    <property type="project" value="UniProtKB-UniRule"/>
</dbReference>
<dbReference type="RefSeq" id="WP_051493023.1">
    <property type="nucleotide sequence ID" value="NZ_CP011102.1"/>
</dbReference>
<organism evidence="14 16">
    <name type="scientific">Listeria weihenstephanensis</name>
    <dbReference type="NCBI Taxonomy" id="1006155"/>
    <lineage>
        <taxon>Bacteria</taxon>
        <taxon>Bacillati</taxon>
        <taxon>Bacillota</taxon>
        <taxon>Bacilli</taxon>
        <taxon>Bacillales</taxon>
        <taxon>Listeriaceae</taxon>
        <taxon>Listeria</taxon>
    </lineage>
</organism>
<feature type="domain" description="Tyr recombinase" evidence="12">
    <location>
        <begin position="118"/>
        <end position="304"/>
    </location>
</feature>
<evidence type="ECO:0000259" key="12">
    <source>
        <dbReference type="PROSITE" id="PS51898"/>
    </source>
</evidence>
<evidence type="ECO:0000313" key="15">
    <source>
        <dbReference type="EMBL" id="MBC1499928.1"/>
    </source>
</evidence>
<comment type="subcellular location">
    <subcellularLocation>
        <location evidence="1 10">Cytoplasm</location>
    </subcellularLocation>
</comment>
<evidence type="ECO:0000256" key="9">
    <source>
        <dbReference type="ARBA" id="ARBA00023306"/>
    </source>
</evidence>
<dbReference type="KEGG" id="lwi:UE46_07970"/>
<dbReference type="PANTHER" id="PTHR30349:SF77">
    <property type="entry name" value="TYROSINE RECOMBINASE XERC"/>
    <property type="match status" value="1"/>
</dbReference>
<dbReference type="GO" id="GO:0006313">
    <property type="term" value="P:DNA transposition"/>
    <property type="evidence" value="ECO:0007669"/>
    <property type="project" value="UniProtKB-UniRule"/>
</dbReference>
<reference evidence="16" key="2">
    <citation type="submission" date="2015-03" db="EMBL/GenBank/DDBJ databases">
        <authorList>
            <person name="Ferrari E."/>
            <person name="Walter M.C."/>
            <person name="Huptas C."/>
            <person name="Scherer S."/>
            <person name="Mueller-Herbst S."/>
        </authorList>
    </citation>
    <scope>NUCLEOTIDE SEQUENCE [LARGE SCALE GENOMIC DNA]</scope>
    <source>
        <strain evidence="16">LWP01</strain>
    </source>
</reference>
<evidence type="ECO:0000256" key="4">
    <source>
        <dbReference type="ARBA" id="ARBA00022618"/>
    </source>
</evidence>
<evidence type="ECO:0000313" key="14">
    <source>
        <dbReference type="EMBL" id="AQY50986.1"/>
    </source>
</evidence>
<keyword evidence="4 10" id="KW-0132">Cell division</keyword>
<evidence type="ECO:0000313" key="16">
    <source>
        <dbReference type="Proteomes" id="UP000223060"/>
    </source>
</evidence>
<evidence type="ECO:0000256" key="6">
    <source>
        <dbReference type="ARBA" id="ARBA00022908"/>
    </source>
</evidence>
<dbReference type="InterPro" id="IPR004107">
    <property type="entry name" value="Integrase_SAM-like_N"/>
</dbReference>
<dbReference type="Gene3D" id="1.10.150.130">
    <property type="match status" value="1"/>
</dbReference>
<dbReference type="CDD" id="cd00798">
    <property type="entry name" value="INT_XerDC_C"/>
    <property type="match status" value="1"/>
</dbReference>
<dbReference type="InterPro" id="IPR023009">
    <property type="entry name" value="Tyrosine_recombinase_XerC/XerD"/>
</dbReference>
<evidence type="ECO:0000256" key="8">
    <source>
        <dbReference type="ARBA" id="ARBA00023172"/>
    </source>
</evidence>
<proteinExistence type="inferred from homology"/>
<feature type="active site" evidence="10">
    <location>
        <position position="282"/>
    </location>
</feature>
<feature type="domain" description="Core-binding (CB)" evidence="13">
    <location>
        <begin position="11"/>
        <end position="97"/>
    </location>
</feature>
<keyword evidence="16" id="KW-1185">Reference proteome</keyword>
<dbReference type="Proteomes" id="UP000223060">
    <property type="component" value="Chromosome"/>
</dbReference>
<keyword evidence="7 10" id="KW-0238">DNA-binding</keyword>
<dbReference type="PROSITE" id="PS51900">
    <property type="entry name" value="CB"/>
    <property type="match status" value="1"/>
</dbReference>
<evidence type="ECO:0000256" key="5">
    <source>
        <dbReference type="ARBA" id="ARBA00022829"/>
    </source>
</evidence>
<dbReference type="EMBL" id="JAARRL010000005">
    <property type="protein sequence ID" value="MBC1499928.1"/>
    <property type="molecule type" value="Genomic_DNA"/>
</dbReference>
<dbReference type="Pfam" id="PF00589">
    <property type="entry name" value="Phage_integrase"/>
    <property type="match status" value="1"/>
</dbReference>
<reference evidence="15 17" key="3">
    <citation type="submission" date="2020-03" db="EMBL/GenBank/DDBJ databases">
        <title>Soil Listeria distribution.</title>
        <authorList>
            <person name="Liao J."/>
            <person name="Wiedmann M."/>
        </authorList>
    </citation>
    <scope>NUCLEOTIDE SEQUENCE [LARGE SCALE GENOMIC DNA]</scope>
    <source>
        <strain evidence="15 17">FSL L7-1523</strain>
    </source>
</reference>
<dbReference type="GO" id="GO:0005737">
    <property type="term" value="C:cytoplasm"/>
    <property type="evidence" value="ECO:0007669"/>
    <property type="project" value="UniProtKB-SubCell"/>
</dbReference>
<dbReference type="SUPFAM" id="SSF56349">
    <property type="entry name" value="DNA breaking-rejoining enzymes"/>
    <property type="match status" value="1"/>
</dbReference>
<comment type="similarity">
    <text evidence="2 10">Belongs to the 'phage' integrase family. XerC subfamily.</text>
</comment>
<evidence type="ECO:0000256" key="2">
    <source>
        <dbReference type="ARBA" id="ARBA00006657"/>
    </source>
</evidence>
<name>A0A1S7FU55_9LIST</name>
<evidence type="ECO:0000256" key="7">
    <source>
        <dbReference type="ARBA" id="ARBA00023125"/>
    </source>
</evidence>
<dbReference type="GO" id="GO:0051301">
    <property type="term" value="P:cell division"/>
    <property type="evidence" value="ECO:0007669"/>
    <property type="project" value="UniProtKB-UniRule"/>
</dbReference>
<dbReference type="Gene3D" id="1.10.443.10">
    <property type="entry name" value="Intergrase catalytic core"/>
    <property type="match status" value="1"/>
</dbReference>
<dbReference type="InterPro" id="IPR050090">
    <property type="entry name" value="Tyrosine_recombinase_XerCD"/>
</dbReference>